<sequence>MNDLIQAIEAAVPAGAAPGTRHRVEGRVDTGAQAHEVAIAVRMDAAGRRRETWLCDGIRVERPLLLRLTCAQTDCPQAQQAQRDWQNFHRRRLGLPQSHEHAGGRLRALQARAERNACVMLEAGALTVQAIANRFQGYARCPNHAHPPICRDLPGYDVFDGFDFVVGGGTQVLRDGRVVDMGPRVRSLAQVQAWLDESHRQAGAAIDRAAAGARS</sequence>
<gene>
    <name evidence="1" type="ORF">KAK06_08230</name>
</gene>
<evidence type="ECO:0000313" key="2">
    <source>
        <dbReference type="Proteomes" id="UP000678374"/>
    </source>
</evidence>
<reference evidence="1" key="1">
    <citation type="submission" date="2021-04" db="EMBL/GenBank/DDBJ databases">
        <title>The genome sequence of Ideonella sp. 4Y11.</title>
        <authorList>
            <person name="Liu Y."/>
        </authorList>
    </citation>
    <scope>NUCLEOTIDE SEQUENCE</scope>
    <source>
        <strain evidence="1">4Y11</strain>
    </source>
</reference>
<organism evidence="1 2">
    <name type="scientific">Ideonella aquatica</name>
    <dbReference type="NCBI Taxonomy" id="2824119"/>
    <lineage>
        <taxon>Bacteria</taxon>
        <taxon>Pseudomonadati</taxon>
        <taxon>Pseudomonadota</taxon>
        <taxon>Betaproteobacteria</taxon>
        <taxon>Burkholderiales</taxon>
        <taxon>Sphaerotilaceae</taxon>
        <taxon>Ideonella</taxon>
    </lineage>
</organism>
<name>A0A940YT96_9BURK</name>
<keyword evidence="2" id="KW-1185">Reference proteome</keyword>
<dbReference type="Proteomes" id="UP000678374">
    <property type="component" value="Unassembled WGS sequence"/>
</dbReference>
<proteinExistence type="predicted"/>
<protein>
    <submittedName>
        <fullName evidence="1">Uncharacterized protein</fullName>
    </submittedName>
</protein>
<accession>A0A940YT96</accession>
<dbReference type="EMBL" id="JAGQDE010000005">
    <property type="protein sequence ID" value="MBQ0958945.1"/>
    <property type="molecule type" value="Genomic_DNA"/>
</dbReference>
<comment type="caution">
    <text evidence="1">The sequence shown here is derived from an EMBL/GenBank/DDBJ whole genome shotgun (WGS) entry which is preliminary data.</text>
</comment>
<dbReference type="AlphaFoldDB" id="A0A940YT96"/>
<evidence type="ECO:0000313" key="1">
    <source>
        <dbReference type="EMBL" id="MBQ0958945.1"/>
    </source>
</evidence>